<organism evidence="5 6">
    <name type="scientific">Adineta steineri</name>
    <dbReference type="NCBI Taxonomy" id="433720"/>
    <lineage>
        <taxon>Eukaryota</taxon>
        <taxon>Metazoa</taxon>
        <taxon>Spiralia</taxon>
        <taxon>Gnathifera</taxon>
        <taxon>Rotifera</taxon>
        <taxon>Eurotatoria</taxon>
        <taxon>Bdelloidea</taxon>
        <taxon>Adinetida</taxon>
        <taxon>Adinetidae</taxon>
        <taxon>Adineta</taxon>
    </lineage>
</organism>
<accession>A0A813TBP1</accession>
<proteinExistence type="predicted"/>
<dbReference type="PANTHER" id="PTHR20990">
    <property type="entry name" value="PEROXISOMAL BIOGENESIS FACTOR 11"/>
    <property type="match status" value="1"/>
</dbReference>
<evidence type="ECO:0000313" key="6">
    <source>
        <dbReference type="Proteomes" id="UP000663860"/>
    </source>
</evidence>
<evidence type="ECO:0000256" key="3">
    <source>
        <dbReference type="ARBA" id="ARBA00046271"/>
    </source>
</evidence>
<sequence>MDLLASQLELNSSRNLFLCFSQYSACLTAGCLPANSKWRENLLNLYARISLCRTINRSLDYFACLSRIRKYGLGQNDLASPRLTRLLTLTNSLCDLIYYPAECLAWLCEANVFGANRSSRPFRLLSLACWLSNIIVSIIGNTLKLIKYKKLLRAKRNKHEHTTDKSSLMTPLSEMYKCMLTLVNNFCFLLNCVHWLAIPGFLWSGKLPVFMVGLCARSTSVQIETYPIPSPKVVNIEKALSRYEEHLNNSSSINHTRHSLLPTATTLEEIGPIHNNTSTKELSSIPVQIVINSQDKLYDVDTLIDSLDYERLYLNDEIPSSTNQIDSLRIKPQLNLINEQEFLSPQKRCLSPMNEENQNDEISPKKPTIVNITLGDRLQQAADIYKTEGILPFNDDYIELVRQLFHNSSLTNLEQLHLKTLFLNH</sequence>
<dbReference type="InterPro" id="IPR026510">
    <property type="entry name" value="PEX11C_met"/>
</dbReference>
<evidence type="ECO:0000313" key="5">
    <source>
        <dbReference type="EMBL" id="CAF0812309.1"/>
    </source>
</evidence>
<comment type="caution">
    <text evidence="5">The sequence shown here is derived from an EMBL/GenBank/DDBJ whole genome shotgun (WGS) entry which is preliminary data.</text>
</comment>
<dbReference type="GO" id="GO:0005778">
    <property type="term" value="C:peroxisomal membrane"/>
    <property type="evidence" value="ECO:0007669"/>
    <property type="project" value="UniProtKB-SubCell"/>
</dbReference>
<dbReference type="InterPro" id="IPR008733">
    <property type="entry name" value="PEX11"/>
</dbReference>
<protein>
    <submittedName>
        <fullName evidence="5">Uncharacterized protein</fullName>
    </submittedName>
</protein>
<keyword evidence="2" id="KW-0576">Peroxisome</keyword>
<comment type="subcellular location">
    <subcellularLocation>
        <location evidence="3">Peroxisome membrane</location>
    </subcellularLocation>
</comment>
<dbReference type="EMBL" id="CAJNOE010000049">
    <property type="protein sequence ID" value="CAF0812309.1"/>
    <property type="molecule type" value="Genomic_DNA"/>
</dbReference>
<evidence type="ECO:0000256" key="1">
    <source>
        <dbReference type="ARBA" id="ARBA00023136"/>
    </source>
</evidence>
<feature type="transmembrane region" description="Helical" evidence="4">
    <location>
        <begin position="182"/>
        <end position="203"/>
    </location>
</feature>
<dbReference type="PANTHER" id="PTHR20990:SF1">
    <property type="entry name" value="PEROXISOMAL MEMBRANE PROTEIN 11C"/>
    <property type="match status" value="1"/>
</dbReference>
<evidence type="ECO:0000256" key="2">
    <source>
        <dbReference type="ARBA" id="ARBA00023140"/>
    </source>
</evidence>
<name>A0A813TBP1_9BILA</name>
<keyword evidence="1 4" id="KW-0472">Membrane</keyword>
<gene>
    <name evidence="5" type="ORF">IZO911_LOCUS7533</name>
</gene>
<reference evidence="5" key="1">
    <citation type="submission" date="2021-02" db="EMBL/GenBank/DDBJ databases">
        <authorList>
            <person name="Nowell W R."/>
        </authorList>
    </citation>
    <scope>NUCLEOTIDE SEQUENCE</scope>
</reference>
<feature type="transmembrane region" description="Helical" evidence="4">
    <location>
        <begin position="124"/>
        <end position="146"/>
    </location>
</feature>
<keyword evidence="4" id="KW-1133">Transmembrane helix</keyword>
<dbReference type="GO" id="GO:0016559">
    <property type="term" value="P:peroxisome fission"/>
    <property type="evidence" value="ECO:0007669"/>
    <property type="project" value="InterPro"/>
</dbReference>
<dbReference type="AlphaFoldDB" id="A0A813TBP1"/>
<evidence type="ECO:0000256" key="4">
    <source>
        <dbReference type="SAM" id="Phobius"/>
    </source>
</evidence>
<dbReference type="Pfam" id="PF05648">
    <property type="entry name" value="PEX11"/>
    <property type="match status" value="1"/>
</dbReference>
<keyword evidence="4" id="KW-0812">Transmembrane</keyword>
<dbReference type="Proteomes" id="UP000663860">
    <property type="component" value="Unassembled WGS sequence"/>
</dbReference>